<keyword evidence="2" id="KW-0378">Hydrolase</keyword>
<dbReference type="GO" id="GO:0050295">
    <property type="term" value="F:steryl-beta-glucosidase activity"/>
    <property type="evidence" value="ECO:0007669"/>
    <property type="project" value="TreeGrafter"/>
</dbReference>
<dbReference type="AlphaFoldDB" id="A0A8H5CS96"/>
<dbReference type="OrthoDB" id="9971853at2759"/>
<dbReference type="Gene3D" id="3.20.20.80">
    <property type="entry name" value="Glycosidases"/>
    <property type="match status" value="1"/>
</dbReference>
<sequence length="883" mass="98493">MPAVPSTSPITGNPTDPYFIHTLDGNFVDNTGRTVLLRGVNLSGSSKAPVDQPSHILDDFWEAAENGGKSYIGRPLNLDDGSADLHLARLRGWGFNMLRFPVTWEALEHEGPGKYDYEFMDYTVRVLRKCKEYGFKVFMDPHQDVWSRFSGGSGAPFWTLAACGINPRNITSTQAAIVHSEFPSPTNLDPGSLPAMVWSTNYGRLLSQTLFTLFFAGRDFAPKCVIDGKNIQDYLQEHFIQAMGQLADRIRDAGDLMDECVIGWDSINEPAEGLCGWYDLNTNPTKQGSTLKKGSAPTPAQSFRLGMGVAQTVDNWTFGSFGPSRSGTVTIDPKGNKLWAHPSVEDSATGIHPKWGWQRDPEWKLGTCLWAQHGVWDVNSGEVLRPDYFRYLPPHPLPSDADSTATLAPVEFVAHYWLAHWRKFARRIRSSHPESIMFIQPPVFAPPPSIEDEEEIGLKGRCYQREIFLSVLAAKFGERAIRKSLQEQLGILKDDALTLGPYPTIIGEIGTPFDMDDKRSYGWTDGGKWKGEYSRQERALDASLNGADGGNAISFTVWTYCPDSSHQWGDGWNMEDLSLWSADDVPNDRARSDVFSGTRRSTKRGRIPEEEEEDVASMYGIGRDDSQAVLLKNNNNSTKVFSAPSALSSLSVSNSTVNYPSETWNDDTILRWRTNPYDFLTEGARAVRAFARPFPVKIVGKVKDIQFDIKSSEFKVCVRVRAEDRPNLEGVNEEEKDTLATEVYIPLVQYAHPRLLSPSRAGGNSRSAVEDTGDRNAPTPASSHDSSESATPTITNATLKWDGFGEQSDVLDIDVTVSDGRWEVHGQTLKWWYDVPLGNESDREYTLQVKRAGGAIKTKSEEEEENKTWVEQLCPDDMQCCVM</sequence>
<feature type="domain" description="Glycoside hydrolase family 5" evidence="5">
    <location>
        <begin position="88"/>
        <end position="146"/>
    </location>
</feature>
<dbReference type="Pfam" id="PF18564">
    <property type="entry name" value="Glyco_hydro_5_C"/>
    <property type="match status" value="1"/>
</dbReference>
<feature type="region of interest" description="Disordered" evidence="4">
    <location>
        <begin position="591"/>
        <end position="611"/>
    </location>
</feature>
<dbReference type="PANTHER" id="PTHR31308">
    <property type="match status" value="1"/>
</dbReference>
<proteinExistence type="inferred from homology"/>
<comment type="caution">
    <text evidence="7">The sequence shown here is derived from an EMBL/GenBank/DDBJ whole genome shotgun (WGS) entry which is preliminary data.</text>
</comment>
<dbReference type="GO" id="GO:1904462">
    <property type="term" value="P:ergosteryl 3-beta-D-glucoside catabolic process"/>
    <property type="evidence" value="ECO:0007669"/>
    <property type="project" value="TreeGrafter"/>
</dbReference>
<evidence type="ECO:0000313" key="8">
    <source>
        <dbReference type="Proteomes" id="UP000518752"/>
    </source>
</evidence>
<dbReference type="InterPro" id="IPR041036">
    <property type="entry name" value="GH5_C"/>
</dbReference>
<evidence type="ECO:0000259" key="5">
    <source>
        <dbReference type="Pfam" id="PF00150"/>
    </source>
</evidence>
<dbReference type="GO" id="GO:0000272">
    <property type="term" value="P:polysaccharide catabolic process"/>
    <property type="evidence" value="ECO:0007669"/>
    <property type="project" value="InterPro"/>
</dbReference>
<reference evidence="7 8" key="1">
    <citation type="journal article" date="2020" name="ISME J.">
        <title>Uncovering the hidden diversity of litter-decomposition mechanisms in mushroom-forming fungi.</title>
        <authorList>
            <person name="Floudas D."/>
            <person name="Bentzer J."/>
            <person name="Ahren D."/>
            <person name="Johansson T."/>
            <person name="Persson P."/>
            <person name="Tunlid A."/>
        </authorList>
    </citation>
    <scope>NUCLEOTIDE SEQUENCE [LARGE SCALE GENOMIC DNA]</scope>
    <source>
        <strain evidence="7 8">CBS 406.79</strain>
    </source>
</reference>
<keyword evidence="3" id="KW-0326">Glycosidase</keyword>
<evidence type="ECO:0000256" key="3">
    <source>
        <dbReference type="ARBA" id="ARBA00023295"/>
    </source>
</evidence>
<dbReference type="Proteomes" id="UP000518752">
    <property type="component" value="Unassembled WGS sequence"/>
</dbReference>
<evidence type="ECO:0008006" key="9">
    <source>
        <dbReference type="Google" id="ProtNLM"/>
    </source>
</evidence>
<evidence type="ECO:0000256" key="4">
    <source>
        <dbReference type="SAM" id="MobiDB-lite"/>
    </source>
</evidence>
<dbReference type="Pfam" id="PF00150">
    <property type="entry name" value="Cellulase"/>
    <property type="match status" value="1"/>
</dbReference>
<accession>A0A8H5CS96</accession>
<protein>
    <recommendedName>
        <fullName evidence="9">Glycoside hydrolase family 5 protein</fullName>
    </recommendedName>
</protein>
<dbReference type="InterPro" id="IPR001547">
    <property type="entry name" value="Glyco_hydro_5"/>
</dbReference>
<feature type="domain" description="Glycoside hydrolase family 5 C-terminal" evidence="6">
    <location>
        <begin position="692"/>
        <end position="754"/>
    </location>
</feature>
<evidence type="ECO:0000313" key="7">
    <source>
        <dbReference type="EMBL" id="KAF5346434.1"/>
    </source>
</evidence>
<feature type="region of interest" description="Disordered" evidence="4">
    <location>
        <begin position="756"/>
        <end position="791"/>
    </location>
</feature>
<dbReference type="SUPFAM" id="SSF51445">
    <property type="entry name" value="(Trans)glycosidases"/>
    <property type="match status" value="2"/>
</dbReference>
<name>A0A8H5CS96_9AGAR</name>
<evidence type="ECO:0000259" key="6">
    <source>
        <dbReference type="Pfam" id="PF18564"/>
    </source>
</evidence>
<evidence type="ECO:0000256" key="1">
    <source>
        <dbReference type="ARBA" id="ARBA00005641"/>
    </source>
</evidence>
<gene>
    <name evidence="7" type="ORF">D9757_014710</name>
</gene>
<comment type="similarity">
    <text evidence="1">Belongs to the glycosyl hydrolase 5 (cellulase A) family.</text>
</comment>
<feature type="compositionally biased region" description="Polar residues" evidence="4">
    <location>
        <begin position="779"/>
        <end position="791"/>
    </location>
</feature>
<evidence type="ECO:0000256" key="2">
    <source>
        <dbReference type="ARBA" id="ARBA00022801"/>
    </source>
</evidence>
<dbReference type="PANTHER" id="PTHR31308:SF6">
    <property type="entry name" value="GLYCOSIDE HYDROLASE FAMILY 5 C-TERMINAL DOMAIN-CONTAINING PROTEIN"/>
    <property type="match status" value="1"/>
</dbReference>
<dbReference type="EMBL" id="JAACJN010000352">
    <property type="protein sequence ID" value="KAF5346434.1"/>
    <property type="molecule type" value="Genomic_DNA"/>
</dbReference>
<dbReference type="InterPro" id="IPR052066">
    <property type="entry name" value="Glycosphingolipid_Hydrolases"/>
</dbReference>
<dbReference type="InterPro" id="IPR017853">
    <property type="entry name" value="GH"/>
</dbReference>
<organism evidence="7 8">
    <name type="scientific">Collybiopsis confluens</name>
    <dbReference type="NCBI Taxonomy" id="2823264"/>
    <lineage>
        <taxon>Eukaryota</taxon>
        <taxon>Fungi</taxon>
        <taxon>Dikarya</taxon>
        <taxon>Basidiomycota</taxon>
        <taxon>Agaricomycotina</taxon>
        <taxon>Agaricomycetes</taxon>
        <taxon>Agaricomycetidae</taxon>
        <taxon>Agaricales</taxon>
        <taxon>Marasmiineae</taxon>
        <taxon>Omphalotaceae</taxon>
        <taxon>Collybiopsis</taxon>
    </lineage>
</organism>
<keyword evidence="8" id="KW-1185">Reference proteome</keyword>